<dbReference type="EMBL" id="SNYJ01000010">
    <property type="protein sequence ID" value="TDQ38273.1"/>
    <property type="molecule type" value="Genomic_DNA"/>
</dbReference>
<dbReference type="InterPro" id="IPR018485">
    <property type="entry name" value="FGGY_C"/>
</dbReference>
<protein>
    <submittedName>
        <fullName evidence="10">Rhamnulokinase</fullName>
    </submittedName>
</protein>
<dbReference type="InterPro" id="IPR013449">
    <property type="entry name" value="Rhamnulokinase"/>
</dbReference>
<reference evidence="10 11" key="1">
    <citation type="submission" date="2019-03" db="EMBL/GenBank/DDBJ databases">
        <title>Genomic Encyclopedia of Type Strains, Phase IV (KMG-IV): sequencing the most valuable type-strain genomes for metagenomic binning, comparative biology and taxonomic classification.</title>
        <authorList>
            <person name="Goeker M."/>
        </authorList>
    </citation>
    <scope>NUCLEOTIDE SEQUENCE [LARGE SCALE GENOMIC DNA]</scope>
    <source>
        <strain evidence="10 11">DSM 28697</strain>
    </source>
</reference>
<gene>
    <name evidence="10" type="ORF">EV213_11011</name>
</gene>
<evidence type="ECO:0000313" key="10">
    <source>
        <dbReference type="EMBL" id="TDQ38273.1"/>
    </source>
</evidence>
<dbReference type="InterPro" id="IPR043129">
    <property type="entry name" value="ATPase_NBD"/>
</dbReference>
<dbReference type="Proteomes" id="UP000295632">
    <property type="component" value="Unassembled WGS sequence"/>
</dbReference>
<comment type="similarity">
    <text evidence="1">Belongs to the FGGY kinase family.</text>
</comment>
<dbReference type="InterPro" id="IPR018484">
    <property type="entry name" value="FGGY_N"/>
</dbReference>
<dbReference type="PANTHER" id="PTHR10196">
    <property type="entry name" value="SUGAR KINASE"/>
    <property type="match status" value="1"/>
</dbReference>
<evidence type="ECO:0000259" key="8">
    <source>
        <dbReference type="Pfam" id="PF00370"/>
    </source>
</evidence>
<dbReference type="PANTHER" id="PTHR10196:SF93">
    <property type="entry name" value="L-RHAMNULOKINASE"/>
    <property type="match status" value="1"/>
</dbReference>
<dbReference type="RefSeq" id="WP_133580853.1">
    <property type="nucleotide sequence ID" value="NZ_SNYJ01000010.1"/>
</dbReference>
<keyword evidence="11" id="KW-1185">Reference proteome</keyword>
<name>A0A4R6U0X2_9BACI</name>
<dbReference type="GO" id="GO:0006071">
    <property type="term" value="P:glycerol metabolic process"/>
    <property type="evidence" value="ECO:0007669"/>
    <property type="project" value="TreeGrafter"/>
</dbReference>
<dbReference type="GO" id="GO:0019301">
    <property type="term" value="P:rhamnose catabolic process"/>
    <property type="evidence" value="ECO:0007669"/>
    <property type="project" value="InterPro"/>
</dbReference>
<sequence>MTVLAFDLGASSGRLLVGALTDGCLVVKEVHRFDNTPVRVHDALHWDVLKLWHEMKVGLKKAVDGGWKPESIGIDTWAVDYGLLDRQGQLLGHPFHYRDQRTKAVMDNAFQTVSREDIFMETGIQFLEFNTLYQLISQQQSDPERLEQAKTLLMMPDLLRYFLTGETFAERTNASTTQCWSPKTETWSKSLFDAFDLPIRLMPPLLAPGDKAGTLTAAVTEETGMDPIPVIAVGEHDTASAVAAVPAKDTPFAYLSCGTWSLLGTEVETPVITEQSATWNFTNEAGVYGSYRLLKNIMGLWLLQESMRVWEREGKPFSFEKMNNEVAVVAPFRSLIDPDDPRFLKPANMVQAIQQYCADTNQPVPATQGEIVRTILESLALAYRRTLERTEQLVGNTFQGLHMVGGGIQNKVLCQMTANAIGRPVWAGPIEGTGIGNMLVQLIALGRIEDLQEARRIVARSETVTTYEPSKEADAWTIAYKRFLQLVD</sequence>
<dbReference type="Gene3D" id="3.30.420.40">
    <property type="match status" value="2"/>
</dbReference>
<comment type="caution">
    <text evidence="10">The sequence shown here is derived from an EMBL/GenBank/DDBJ whole genome shotgun (WGS) entry which is preliminary data.</text>
</comment>
<evidence type="ECO:0000313" key="11">
    <source>
        <dbReference type="Proteomes" id="UP000295632"/>
    </source>
</evidence>
<dbReference type="GO" id="GO:0008993">
    <property type="term" value="F:rhamnulokinase activity"/>
    <property type="evidence" value="ECO:0007669"/>
    <property type="project" value="InterPro"/>
</dbReference>
<keyword evidence="6" id="KW-1015">Disulfide bond</keyword>
<keyword evidence="3" id="KW-0547">Nucleotide-binding</keyword>
<dbReference type="PIRSF" id="PIRSF000538">
    <property type="entry name" value="GlpK"/>
    <property type="match status" value="1"/>
</dbReference>
<accession>A0A4R6U0X2</accession>
<dbReference type="GO" id="GO:0004370">
    <property type="term" value="F:glycerol kinase activity"/>
    <property type="evidence" value="ECO:0007669"/>
    <property type="project" value="TreeGrafter"/>
</dbReference>
<evidence type="ECO:0000256" key="5">
    <source>
        <dbReference type="ARBA" id="ARBA00022840"/>
    </source>
</evidence>
<keyword evidence="4 10" id="KW-0418">Kinase</keyword>
<feature type="domain" description="Carbohydrate kinase FGGY C-terminal" evidence="9">
    <location>
        <begin position="253"/>
        <end position="444"/>
    </location>
</feature>
<organism evidence="10 11">
    <name type="scientific">Aureibacillus halotolerans</name>
    <dbReference type="NCBI Taxonomy" id="1508390"/>
    <lineage>
        <taxon>Bacteria</taxon>
        <taxon>Bacillati</taxon>
        <taxon>Bacillota</taxon>
        <taxon>Bacilli</taxon>
        <taxon>Bacillales</taxon>
        <taxon>Bacillaceae</taxon>
        <taxon>Aureibacillus</taxon>
    </lineage>
</organism>
<evidence type="ECO:0000256" key="1">
    <source>
        <dbReference type="ARBA" id="ARBA00009156"/>
    </source>
</evidence>
<feature type="domain" description="Carbohydrate kinase FGGY N-terminal" evidence="8">
    <location>
        <begin position="3"/>
        <end position="242"/>
    </location>
</feature>
<evidence type="ECO:0000256" key="2">
    <source>
        <dbReference type="ARBA" id="ARBA00022679"/>
    </source>
</evidence>
<keyword evidence="5" id="KW-0067">ATP-binding</keyword>
<evidence type="ECO:0000256" key="3">
    <source>
        <dbReference type="ARBA" id="ARBA00022741"/>
    </source>
</evidence>
<dbReference type="SUPFAM" id="SSF53067">
    <property type="entry name" value="Actin-like ATPase domain"/>
    <property type="match status" value="2"/>
</dbReference>
<keyword evidence="2" id="KW-0808">Transferase</keyword>
<evidence type="ECO:0000259" key="9">
    <source>
        <dbReference type="Pfam" id="PF02782"/>
    </source>
</evidence>
<dbReference type="InterPro" id="IPR000577">
    <property type="entry name" value="Carb_kinase_FGGY"/>
</dbReference>
<keyword evidence="7" id="KW-0684">Rhamnose metabolism</keyword>
<dbReference type="Pfam" id="PF00370">
    <property type="entry name" value="FGGY_N"/>
    <property type="match status" value="1"/>
</dbReference>
<evidence type="ECO:0000256" key="6">
    <source>
        <dbReference type="ARBA" id="ARBA00023157"/>
    </source>
</evidence>
<dbReference type="GO" id="GO:0005524">
    <property type="term" value="F:ATP binding"/>
    <property type="evidence" value="ECO:0007669"/>
    <property type="project" value="UniProtKB-KW"/>
</dbReference>
<dbReference type="CDD" id="cd07771">
    <property type="entry name" value="ASKHA_NBD_FGGY_RhaB-like"/>
    <property type="match status" value="1"/>
</dbReference>
<dbReference type="OrthoDB" id="9761504at2"/>
<evidence type="ECO:0000256" key="4">
    <source>
        <dbReference type="ARBA" id="ARBA00022777"/>
    </source>
</evidence>
<proteinExistence type="inferred from homology"/>
<dbReference type="Pfam" id="PF02782">
    <property type="entry name" value="FGGY_C"/>
    <property type="match status" value="1"/>
</dbReference>
<dbReference type="AlphaFoldDB" id="A0A4R6U0X2"/>
<evidence type="ECO:0000256" key="7">
    <source>
        <dbReference type="ARBA" id="ARBA00023308"/>
    </source>
</evidence>
<dbReference type="GO" id="GO:0005829">
    <property type="term" value="C:cytosol"/>
    <property type="evidence" value="ECO:0007669"/>
    <property type="project" value="TreeGrafter"/>
</dbReference>